<organism evidence="1 2">
    <name type="scientific">Symbiodinium microadriaticum</name>
    <name type="common">Dinoflagellate</name>
    <name type="synonym">Zooxanthella microadriatica</name>
    <dbReference type="NCBI Taxonomy" id="2951"/>
    <lineage>
        <taxon>Eukaryota</taxon>
        <taxon>Sar</taxon>
        <taxon>Alveolata</taxon>
        <taxon>Dinophyceae</taxon>
        <taxon>Suessiales</taxon>
        <taxon>Symbiodiniaceae</taxon>
        <taxon>Symbiodinium</taxon>
    </lineage>
</organism>
<accession>A0A1Q9CL65</accession>
<dbReference type="EMBL" id="LSRX01001101">
    <property type="protein sequence ID" value="OLP83659.1"/>
    <property type="molecule type" value="Genomic_DNA"/>
</dbReference>
<dbReference type="Proteomes" id="UP000186817">
    <property type="component" value="Unassembled WGS sequence"/>
</dbReference>
<evidence type="ECO:0000313" key="2">
    <source>
        <dbReference type="Proteomes" id="UP000186817"/>
    </source>
</evidence>
<evidence type="ECO:0000313" key="1">
    <source>
        <dbReference type="EMBL" id="OLP83659.1"/>
    </source>
</evidence>
<name>A0A1Q9CL65_SYMMI</name>
<protein>
    <submittedName>
        <fullName evidence="1">Uncharacterized protein</fullName>
    </submittedName>
</protein>
<proteinExistence type="predicted"/>
<sequence length="282" mass="31992">MSFRVEVVINLHDVFGAFPLLCDIIMLANATEYVRGRMTDTSPVLAFFLPVCRCPVTYMVSSFGPPQGRIQLRDLSGQSLLAEAALPPRLQEVLDGLEMPQFSAPQVREPPSSYWTFPREYADLLERFMDGKLETNSEDPSLEDFDGGGFREQRRAFWSQTRAWAKQRLGKLGKDCPQAELRAVRQKRDTLAGNAKQGERNAKRSCLRQAGLGGRSCQETADLPVDEEKVTIPRINCKTTPRTIALDRHFDFAKLLWHGQLRSLWEEGRRLVHCSGRTQGRH</sequence>
<dbReference type="AlphaFoldDB" id="A0A1Q9CL65"/>
<gene>
    <name evidence="1" type="ORF">AK812_SmicGene35561</name>
</gene>
<keyword evidence="2" id="KW-1185">Reference proteome</keyword>
<comment type="caution">
    <text evidence="1">The sequence shown here is derived from an EMBL/GenBank/DDBJ whole genome shotgun (WGS) entry which is preliminary data.</text>
</comment>
<reference evidence="1 2" key="1">
    <citation type="submission" date="2016-02" db="EMBL/GenBank/DDBJ databases">
        <title>Genome analysis of coral dinoflagellate symbionts highlights evolutionary adaptations to a symbiotic lifestyle.</title>
        <authorList>
            <person name="Aranda M."/>
            <person name="Li Y."/>
            <person name="Liew Y.J."/>
            <person name="Baumgarten S."/>
            <person name="Simakov O."/>
            <person name="Wilson M."/>
            <person name="Piel J."/>
            <person name="Ashoor H."/>
            <person name="Bougouffa S."/>
            <person name="Bajic V.B."/>
            <person name="Ryu T."/>
            <person name="Ravasi T."/>
            <person name="Bayer T."/>
            <person name="Micklem G."/>
            <person name="Kim H."/>
            <person name="Bhak J."/>
            <person name="Lajeunesse T.C."/>
            <person name="Voolstra C.R."/>
        </authorList>
    </citation>
    <scope>NUCLEOTIDE SEQUENCE [LARGE SCALE GENOMIC DNA]</scope>
    <source>
        <strain evidence="1 2">CCMP2467</strain>
    </source>
</reference>